<dbReference type="EMBL" id="KN847558">
    <property type="protein sequence ID" value="KIW00970.1"/>
    <property type="molecule type" value="Genomic_DNA"/>
</dbReference>
<dbReference type="Proteomes" id="UP000053259">
    <property type="component" value="Unassembled WGS sequence"/>
</dbReference>
<dbReference type="AlphaFoldDB" id="A0A0D2A3I8"/>
<dbReference type="Pfam" id="PF12273">
    <property type="entry name" value="RCR"/>
    <property type="match status" value="1"/>
</dbReference>
<name>A0A0D2A3I8_9PEZI</name>
<sequence>MITTKRDEVFITGDGREVFVCDKVRFLLLWTRGTLLSKHALTEYSSQACRTAEIIKWSIFLGLMGIIFIYFTVGYWHARRRIRKGLQPLRYHRWLAPKPFRQQNNAAYYNPQNGTYGMYPYPEPPPVYNPNGMPPMYAPPLGGSKVAPQQNGVVPAAAPQTTPQQPPPAL</sequence>
<evidence type="ECO:0000256" key="1">
    <source>
        <dbReference type="SAM" id="MobiDB-lite"/>
    </source>
</evidence>
<feature type="region of interest" description="Disordered" evidence="1">
    <location>
        <begin position="139"/>
        <end position="170"/>
    </location>
</feature>
<proteinExistence type="predicted"/>
<dbReference type="RefSeq" id="XP_016210839.1">
    <property type="nucleotide sequence ID" value="XM_016361264.1"/>
</dbReference>
<dbReference type="InterPro" id="IPR020999">
    <property type="entry name" value="Chitin_synth_reg_RCR"/>
</dbReference>
<dbReference type="InParanoid" id="A0A0D2A3I8"/>
<reference evidence="3 4" key="1">
    <citation type="submission" date="2015-01" db="EMBL/GenBank/DDBJ databases">
        <title>The Genome Sequence of Ochroconis gallopava CBS43764.</title>
        <authorList>
            <consortium name="The Broad Institute Genomics Platform"/>
            <person name="Cuomo C."/>
            <person name="de Hoog S."/>
            <person name="Gorbushina A."/>
            <person name="Stielow B."/>
            <person name="Teixiera M."/>
            <person name="Abouelleil A."/>
            <person name="Chapman S.B."/>
            <person name="Priest M."/>
            <person name="Young S.K."/>
            <person name="Wortman J."/>
            <person name="Nusbaum C."/>
            <person name="Birren B."/>
        </authorList>
    </citation>
    <scope>NUCLEOTIDE SEQUENCE [LARGE SCALE GENOMIC DNA]</scope>
    <source>
        <strain evidence="3 4">CBS 43764</strain>
    </source>
</reference>
<keyword evidence="2" id="KW-0472">Membrane</keyword>
<organism evidence="3 4">
    <name type="scientific">Verruconis gallopava</name>
    <dbReference type="NCBI Taxonomy" id="253628"/>
    <lineage>
        <taxon>Eukaryota</taxon>
        <taxon>Fungi</taxon>
        <taxon>Dikarya</taxon>
        <taxon>Ascomycota</taxon>
        <taxon>Pezizomycotina</taxon>
        <taxon>Dothideomycetes</taxon>
        <taxon>Pleosporomycetidae</taxon>
        <taxon>Venturiales</taxon>
        <taxon>Sympoventuriaceae</taxon>
        <taxon>Verruconis</taxon>
    </lineage>
</organism>
<gene>
    <name evidence="3" type="ORF">PV09_07492</name>
</gene>
<keyword evidence="2" id="KW-1133">Transmembrane helix</keyword>
<feature type="transmembrane region" description="Helical" evidence="2">
    <location>
        <begin position="54"/>
        <end position="76"/>
    </location>
</feature>
<keyword evidence="2" id="KW-0812">Transmembrane</keyword>
<keyword evidence="4" id="KW-1185">Reference proteome</keyword>
<dbReference type="HOGENOM" id="CLU_1571817_0_0_1"/>
<dbReference type="OrthoDB" id="5400539at2759"/>
<dbReference type="VEuPathDB" id="FungiDB:PV09_07492"/>
<evidence type="ECO:0000313" key="4">
    <source>
        <dbReference type="Proteomes" id="UP000053259"/>
    </source>
</evidence>
<accession>A0A0D2A3I8</accession>
<evidence type="ECO:0000256" key="2">
    <source>
        <dbReference type="SAM" id="Phobius"/>
    </source>
</evidence>
<dbReference type="GeneID" id="27315465"/>
<evidence type="ECO:0000313" key="3">
    <source>
        <dbReference type="EMBL" id="KIW00970.1"/>
    </source>
</evidence>
<protein>
    <submittedName>
        <fullName evidence="3">Uncharacterized protein</fullName>
    </submittedName>
</protein>